<evidence type="ECO:0000313" key="3">
    <source>
        <dbReference type="Proteomes" id="UP000753908"/>
    </source>
</evidence>
<gene>
    <name evidence="2" type="ORF">KME25_03820</name>
</gene>
<feature type="transmembrane region" description="Helical" evidence="1">
    <location>
        <begin position="16"/>
        <end position="35"/>
    </location>
</feature>
<reference evidence="2" key="1">
    <citation type="submission" date="2021-05" db="EMBL/GenBank/DDBJ databases">
        <authorList>
            <person name="Pietrasiak N."/>
            <person name="Ward R."/>
            <person name="Stajich J.E."/>
            <person name="Kurbessoian T."/>
        </authorList>
    </citation>
    <scope>NUCLEOTIDE SEQUENCE</scope>
    <source>
        <strain evidence="2">CPER-KK1</strain>
    </source>
</reference>
<keyword evidence="1" id="KW-0812">Transmembrane</keyword>
<dbReference type="EMBL" id="JAHHIF010000004">
    <property type="protein sequence ID" value="MBW4543566.1"/>
    <property type="molecule type" value="Genomic_DNA"/>
</dbReference>
<protein>
    <submittedName>
        <fullName evidence="2">Uncharacterized protein</fullName>
    </submittedName>
</protein>
<dbReference type="Proteomes" id="UP000753908">
    <property type="component" value="Unassembled WGS sequence"/>
</dbReference>
<keyword evidence="1" id="KW-0472">Membrane</keyword>
<comment type="caution">
    <text evidence="2">The sequence shown here is derived from an EMBL/GenBank/DDBJ whole genome shotgun (WGS) entry which is preliminary data.</text>
</comment>
<organism evidence="2 3">
    <name type="scientific">Symplocastrum torsivum CPER-KK1</name>
    <dbReference type="NCBI Taxonomy" id="450513"/>
    <lineage>
        <taxon>Bacteria</taxon>
        <taxon>Bacillati</taxon>
        <taxon>Cyanobacteriota</taxon>
        <taxon>Cyanophyceae</taxon>
        <taxon>Oscillatoriophycideae</taxon>
        <taxon>Oscillatoriales</taxon>
        <taxon>Microcoleaceae</taxon>
        <taxon>Symplocastrum</taxon>
    </lineage>
</organism>
<keyword evidence="1" id="KW-1133">Transmembrane helix</keyword>
<proteinExistence type="predicted"/>
<sequence length="181" mass="20110">MIFLKKLKLQQQNQPLSVLVFSVVIYITGLTFMGFGGVSTLSCQRQGTSSTTLKIQNTCKLDNSSFVTPHQQDIALADLLSAELKRHSRSYHVAYQVVLLTQTDEIPLMNSSPTDRNAKVAMVDEINQFLQNPEQQQLHLQLEDSRYSSIFGFLLIATGIGSRLFARQIISCLSAISNEAG</sequence>
<evidence type="ECO:0000313" key="2">
    <source>
        <dbReference type="EMBL" id="MBW4543566.1"/>
    </source>
</evidence>
<accession>A0A951PI09</accession>
<dbReference type="AlphaFoldDB" id="A0A951PI09"/>
<name>A0A951PI09_9CYAN</name>
<reference evidence="2" key="2">
    <citation type="journal article" date="2022" name="Microbiol. Resour. Announc.">
        <title>Metagenome Sequencing to Explore Phylogenomics of Terrestrial Cyanobacteria.</title>
        <authorList>
            <person name="Ward R.D."/>
            <person name="Stajich J.E."/>
            <person name="Johansen J.R."/>
            <person name="Huntemann M."/>
            <person name="Clum A."/>
            <person name="Foster B."/>
            <person name="Foster B."/>
            <person name="Roux S."/>
            <person name="Palaniappan K."/>
            <person name="Varghese N."/>
            <person name="Mukherjee S."/>
            <person name="Reddy T.B.K."/>
            <person name="Daum C."/>
            <person name="Copeland A."/>
            <person name="Chen I.A."/>
            <person name="Ivanova N.N."/>
            <person name="Kyrpides N.C."/>
            <person name="Shapiro N."/>
            <person name="Eloe-Fadrosh E.A."/>
            <person name="Pietrasiak N."/>
        </authorList>
    </citation>
    <scope>NUCLEOTIDE SEQUENCE</scope>
    <source>
        <strain evidence="2">CPER-KK1</strain>
    </source>
</reference>
<evidence type="ECO:0000256" key="1">
    <source>
        <dbReference type="SAM" id="Phobius"/>
    </source>
</evidence>